<proteinExistence type="predicted"/>
<protein>
    <recommendedName>
        <fullName evidence="3">Sulfotransferase family protein</fullName>
    </recommendedName>
</protein>
<dbReference type="EMBL" id="JABCJE010000001">
    <property type="protein sequence ID" value="NVO21961.1"/>
    <property type="molecule type" value="Genomic_DNA"/>
</dbReference>
<dbReference type="Proteomes" id="UP000592216">
    <property type="component" value="Unassembled WGS sequence"/>
</dbReference>
<gene>
    <name evidence="1" type="ORF">HJ536_01200</name>
</gene>
<evidence type="ECO:0000313" key="2">
    <source>
        <dbReference type="Proteomes" id="UP000592216"/>
    </source>
</evidence>
<dbReference type="AlphaFoldDB" id="A0A850Q7L5"/>
<organism evidence="1 2">
    <name type="scientific">Donghicola mangrovi</name>
    <dbReference type="NCBI Taxonomy" id="2729614"/>
    <lineage>
        <taxon>Bacteria</taxon>
        <taxon>Pseudomonadati</taxon>
        <taxon>Pseudomonadota</taxon>
        <taxon>Alphaproteobacteria</taxon>
        <taxon>Rhodobacterales</taxon>
        <taxon>Roseobacteraceae</taxon>
        <taxon>Donghicola</taxon>
    </lineage>
</organism>
<dbReference type="RefSeq" id="WP_177156397.1">
    <property type="nucleotide sequence ID" value="NZ_JABCJE010000001.1"/>
</dbReference>
<sequence length="279" mass="30574">MKTIPVSLHIGAHKTASTHLQKTLEAAAEQLADWDVCFLGPKSLRKDGVPLNKRLARGQSAPDMAGDCDELVISEENLMGPQFRPKSRRPLYPQGAKKIADITDALTGADVTLYMAVRDPATWLASLYAHAVFNGLACDGIDAFTEGRSPDTLRWSDLIAELAQTNRVVVWSQEDYQIVFPQIVEHMLGEGAALDPIEGHVNSSISAAAIAVLEGQGADRPEPQKSARIAKAQYPVRDPSDRFQPWPRKVLEASRAAYLADLNRIMDLENVTLLRRPAS</sequence>
<evidence type="ECO:0008006" key="3">
    <source>
        <dbReference type="Google" id="ProtNLM"/>
    </source>
</evidence>
<accession>A0A850Q7L5</accession>
<reference evidence="1 2" key="1">
    <citation type="submission" date="2020-04" db="EMBL/GenBank/DDBJ databases">
        <title>Donghicola sp., a member of the Rhodobacteraceae family isolated from mangrove forest in Thailand.</title>
        <authorList>
            <person name="Charoenyingcharoen P."/>
            <person name="Yukphan P."/>
        </authorList>
    </citation>
    <scope>NUCLEOTIDE SEQUENCE [LARGE SCALE GENOMIC DNA]</scope>
    <source>
        <strain evidence="1 2">B5-SW-15</strain>
    </source>
</reference>
<evidence type="ECO:0000313" key="1">
    <source>
        <dbReference type="EMBL" id="NVO21961.1"/>
    </source>
</evidence>
<comment type="caution">
    <text evidence="1">The sequence shown here is derived from an EMBL/GenBank/DDBJ whole genome shotgun (WGS) entry which is preliminary data.</text>
</comment>
<name>A0A850Q7L5_9RHOB</name>